<dbReference type="SFLD" id="SFLDS00019">
    <property type="entry name" value="Glutathione_Transferase_(cytos"/>
    <property type="match status" value="1"/>
</dbReference>
<dbReference type="Pfam" id="PF13410">
    <property type="entry name" value="GST_C_2"/>
    <property type="match status" value="1"/>
</dbReference>
<dbReference type="PROSITE" id="PS50405">
    <property type="entry name" value="GST_CTER"/>
    <property type="match status" value="1"/>
</dbReference>
<evidence type="ECO:0000259" key="2">
    <source>
        <dbReference type="PROSITE" id="PS50405"/>
    </source>
</evidence>
<dbReference type="Pfam" id="PF13417">
    <property type="entry name" value="GST_N_3"/>
    <property type="match status" value="1"/>
</dbReference>
<dbReference type="CDD" id="cd00299">
    <property type="entry name" value="GST_C_family"/>
    <property type="match status" value="1"/>
</dbReference>
<dbReference type="SUPFAM" id="SSF47616">
    <property type="entry name" value="GST C-terminal domain-like"/>
    <property type="match status" value="1"/>
</dbReference>
<dbReference type="InterPro" id="IPR036249">
    <property type="entry name" value="Thioredoxin-like_sf"/>
</dbReference>
<dbReference type="Proteomes" id="UP001500021">
    <property type="component" value="Unassembled WGS sequence"/>
</dbReference>
<dbReference type="PANTHER" id="PTHR44051">
    <property type="entry name" value="GLUTATHIONE S-TRANSFERASE-RELATED"/>
    <property type="match status" value="1"/>
</dbReference>
<dbReference type="PROSITE" id="PS50404">
    <property type="entry name" value="GST_NTER"/>
    <property type="match status" value="1"/>
</dbReference>
<dbReference type="InterPro" id="IPR040079">
    <property type="entry name" value="Glutathione_S-Trfase"/>
</dbReference>
<evidence type="ECO:0008006" key="5">
    <source>
        <dbReference type="Google" id="ProtNLM"/>
    </source>
</evidence>
<dbReference type="Gene3D" id="1.20.1050.10">
    <property type="match status" value="1"/>
</dbReference>
<dbReference type="Gene3D" id="3.40.30.10">
    <property type="entry name" value="Glutaredoxin"/>
    <property type="match status" value="1"/>
</dbReference>
<dbReference type="InterPro" id="IPR010987">
    <property type="entry name" value="Glutathione-S-Trfase_C-like"/>
</dbReference>
<protein>
    <recommendedName>
        <fullName evidence="5">Glutathione S-transferase</fullName>
    </recommendedName>
</protein>
<proteinExistence type="predicted"/>
<dbReference type="SFLD" id="SFLDG00358">
    <property type="entry name" value="Main_(cytGST)"/>
    <property type="match status" value="1"/>
</dbReference>
<accession>A0ABP3WCY9</accession>
<reference evidence="4" key="1">
    <citation type="journal article" date="2019" name="Int. J. Syst. Evol. Microbiol.">
        <title>The Global Catalogue of Microorganisms (GCM) 10K type strain sequencing project: providing services to taxonomists for standard genome sequencing and annotation.</title>
        <authorList>
            <consortium name="The Broad Institute Genomics Platform"/>
            <consortium name="The Broad Institute Genome Sequencing Center for Infectious Disease"/>
            <person name="Wu L."/>
            <person name="Ma J."/>
        </authorList>
    </citation>
    <scope>NUCLEOTIDE SEQUENCE [LARGE SCALE GENOMIC DNA]</scope>
    <source>
        <strain evidence="4">JCM 15608</strain>
    </source>
</reference>
<dbReference type="RefSeq" id="WP_343815048.1">
    <property type="nucleotide sequence ID" value="NZ_BAAAFA010000002.1"/>
</dbReference>
<feature type="domain" description="GST C-terminal" evidence="2">
    <location>
        <begin position="88"/>
        <end position="220"/>
    </location>
</feature>
<organism evidence="3 4">
    <name type="scientific">Colwellia asteriadis</name>
    <dbReference type="NCBI Taxonomy" id="517723"/>
    <lineage>
        <taxon>Bacteria</taxon>
        <taxon>Pseudomonadati</taxon>
        <taxon>Pseudomonadota</taxon>
        <taxon>Gammaproteobacteria</taxon>
        <taxon>Alteromonadales</taxon>
        <taxon>Colwelliaceae</taxon>
        <taxon>Colwellia</taxon>
    </lineage>
</organism>
<dbReference type="InterPro" id="IPR036282">
    <property type="entry name" value="Glutathione-S-Trfase_C_sf"/>
</dbReference>
<evidence type="ECO:0000313" key="3">
    <source>
        <dbReference type="EMBL" id="GAA0812692.1"/>
    </source>
</evidence>
<dbReference type="EMBL" id="BAAAFA010000002">
    <property type="protein sequence ID" value="GAA0812692.1"/>
    <property type="molecule type" value="Genomic_DNA"/>
</dbReference>
<dbReference type="InterPro" id="IPR004045">
    <property type="entry name" value="Glutathione_S-Trfase_N"/>
</dbReference>
<evidence type="ECO:0000313" key="4">
    <source>
        <dbReference type="Proteomes" id="UP001500021"/>
    </source>
</evidence>
<dbReference type="SUPFAM" id="SSF52833">
    <property type="entry name" value="Thioredoxin-like"/>
    <property type="match status" value="1"/>
</dbReference>
<dbReference type="PANTHER" id="PTHR44051:SF8">
    <property type="entry name" value="GLUTATHIONE S-TRANSFERASE GSTA"/>
    <property type="match status" value="1"/>
</dbReference>
<gene>
    <name evidence="3" type="ORF">GCM10009111_06990</name>
</gene>
<comment type="caution">
    <text evidence="3">The sequence shown here is derived from an EMBL/GenBank/DDBJ whole genome shotgun (WGS) entry which is preliminary data.</text>
</comment>
<evidence type="ECO:0000259" key="1">
    <source>
        <dbReference type="PROSITE" id="PS50404"/>
    </source>
</evidence>
<keyword evidence="4" id="KW-1185">Reference proteome</keyword>
<name>A0ABP3WCY9_9GAMM</name>
<sequence length="220" mass="24485">MTTKQVHIYGASFSNFVRSVMLVCEEKNITYTTGFEVNSITVPFHSEQHFALHPFGKFPVLVENDFILPETASICRYLDSDKALQPHDSKTRARHDAFCAHLSIDIDKALIRDYLIEFAFPKGENGEVRLDVAKQAIPAATNALKVIELQLTTRDIIGGKNLSIADALLAPMLAYLSSVPSGFNLLEDFPNLTEYLARLMTHDSCQKVLTANPDKSIAKI</sequence>
<feature type="domain" description="GST N-terminal" evidence="1">
    <location>
        <begin position="4"/>
        <end position="86"/>
    </location>
</feature>